<dbReference type="Pfam" id="PF14281">
    <property type="entry name" value="PDDEXK_4"/>
    <property type="match status" value="1"/>
</dbReference>
<accession>A0A1G4G936</accession>
<dbReference type="STRING" id="1642646.ING2E5A_2178"/>
<dbReference type="EMBL" id="LT608328">
    <property type="protein sequence ID" value="SCM58991.1"/>
    <property type="molecule type" value="Genomic_DNA"/>
</dbReference>
<dbReference type="RefSeq" id="WP_071137358.1">
    <property type="nucleotide sequence ID" value="NZ_LT608328.1"/>
</dbReference>
<evidence type="ECO:0000313" key="2">
    <source>
        <dbReference type="Proteomes" id="UP000178485"/>
    </source>
</evidence>
<evidence type="ECO:0008006" key="3">
    <source>
        <dbReference type="Google" id="ProtNLM"/>
    </source>
</evidence>
<reference evidence="1 2" key="1">
    <citation type="submission" date="2016-08" db="EMBL/GenBank/DDBJ databases">
        <authorList>
            <person name="Seilhamer J.J."/>
        </authorList>
    </citation>
    <scope>NUCLEOTIDE SEQUENCE [LARGE SCALE GENOMIC DNA]</scope>
    <source>
        <strain evidence="1">ING2-E5A</strain>
    </source>
</reference>
<evidence type="ECO:0000313" key="1">
    <source>
        <dbReference type="EMBL" id="SCM58991.1"/>
    </source>
</evidence>
<organism evidence="1 2">
    <name type="scientific">Petrimonas mucosa</name>
    <dbReference type="NCBI Taxonomy" id="1642646"/>
    <lineage>
        <taxon>Bacteria</taxon>
        <taxon>Pseudomonadati</taxon>
        <taxon>Bacteroidota</taxon>
        <taxon>Bacteroidia</taxon>
        <taxon>Bacteroidales</taxon>
        <taxon>Dysgonomonadaceae</taxon>
        <taxon>Petrimonas</taxon>
    </lineage>
</organism>
<name>A0A1G4G936_9BACT</name>
<protein>
    <recommendedName>
        <fullName evidence="3">PD-(D/E)XK nuclease superfamily protein</fullName>
    </recommendedName>
</protein>
<dbReference type="InterPro" id="IPR029470">
    <property type="entry name" value="PDDEXK_4"/>
</dbReference>
<proteinExistence type="predicted"/>
<keyword evidence="2" id="KW-1185">Reference proteome</keyword>
<gene>
    <name evidence="1" type="ORF">ING2E5A_2178</name>
</gene>
<sequence length="379" mass="43826">MRIKSIEKLLAVVLSIKKKNDAVLDATGGRFNIFQTLGVNHYENKHSLILAALLNPGGTHGLKDEFLNLFVKMIAQKNSSLDFDCSNVTVITEHVITDGRLDIIIKNPEQAIIIENKIYARDQSEQLIRYNNYAEQKYDIGKYIILYLTLWGNEASKQSSGATEYICLSYENDIIEWLEECLKISLRHPTVRETLVQYINHLKQLTNQDMESKNSEEIVKALADNVESSIIVYQNFNNMKSMLIEEMVKRVSEKFDLNYSLKNENSFHFYKNDWPTGAGIYFAENNKQLYFAFKNQAASVGKAEPQYLIKELFDIDPIPFDQYGYKLIAPHWNFDNEILIDISNGKFEKEIVIKYLDLALRYLEKNVNVENNIKEPFNG</sequence>
<dbReference type="KEGG" id="pmuc:ING2E5A_2178"/>
<dbReference type="AlphaFoldDB" id="A0A1G4G936"/>
<dbReference type="Proteomes" id="UP000178485">
    <property type="component" value="Chromosome i"/>
</dbReference>